<evidence type="ECO:0000256" key="1">
    <source>
        <dbReference type="SAM" id="MobiDB-lite"/>
    </source>
</evidence>
<reference evidence="3 4" key="1">
    <citation type="submission" date="2023-03" db="EMBL/GenBank/DDBJ databases">
        <title>High-quality genome of Scylla paramamosain provides insights in environmental adaptation.</title>
        <authorList>
            <person name="Zhang L."/>
        </authorList>
    </citation>
    <scope>NUCLEOTIDE SEQUENCE [LARGE SCALE GENOMIC DNA]</scope>
    <source>
        <strain evidence="3">LZ_2023a</strain>
        <tissue evidence="3">Muscle</tissue>
    </source>
</reference>
<protein>
    <submittedName>
        <fullName evidence="3">Uncharacterized protein</fullName>
    </submittedName>
</protein>
<dbReference type="Proteomes" id="UP001487740">
    <property type="component" value="Unassembled WGS sequence"/>
</dbReference>
<feature type="region of interest" description="Disordered" evidence="1">
    <location>
        <begin position="18"/>
        <end position="154"/>
    </location>
</feature>
<keyword evidence="4" id="KW-1185">Reference proteome</keyword>
<evidence type="ECO:0000313" key="3">
    <source>
        <dbReference type="EMBL" id="KAK8376729.1"/>
    </source>
</evidence>
<organism evidence="3 4">
    <name type="scientific">Scylla paramamosain</name>
    <name type="common">Mud crab</name>
    <dbReference type="NCBI Taxonomy" id="85552"/>
    <lineage>
        <taxon>Eukaryota</taxon>
        <taxon>Metazoa</taxon>
        <taxon>Ecdysozoa</taxon>
        <taxon>Arthropoda</taxon>
        <taxon>Crustacea</taxon>
        <taxon>Multicrustacea</taxon>
        <taxon>Malacostraca</taxon>
        <taxon>Eumalacostraca</taxon>
        <taxon>Eucarida</taxon>
        <taxon>Decapoda</taxon>
        <taxon>Pleocyemata</taxon>
        <taxon>Brachyura</taxon>
        <taxon>Eubrachyura</taxon>
        <taxon>Portunoidea</taxon>
        <taxon>Portunidae</taxon>
        <taxon>Portuninae</taxon>
        <taxon>Scylla</taxon>
    </lineage>
</organism>
<keyword evidence="2" id="KW-0732">Signal</keyword>
<feature type="compositionally biased region" description="Basic and acidic residues" evidence="1">
    <location>
        <begin position="43"/>
        <end position="72"/>
    </location>
</feature>
<feature type="compositionally biased region" description="Basic and acidic residues" evidence="1">
    <location>
        <begin position="80"/>
        <end position="108"/>
    </location>
</feature>
<name>A0AAW0SMV5_SCYPA</name>
<comment type="caution">
    <text evidence="3">The sequence shown here is derived from an EMBL/GenBank/DDBJ whole genome shotgun (WGS) entry which is preliminary data.</text>
</comment>
<sequence length="278" mass="30594">MQHLHLVVIIVLCTTQTFSSRPQDDPTPLEVTKESSDLTLECSKSEDEAENSKDLTSKIKTKEDQIKRKTDLPDTLSQESHGKTHLDPFTKSKKEKVQEKEIDVRTTEISEGSTKLQISGGLSEASNDTPGKSEGLKEALQKEEKGEEGEERGVLAKEKDAWAVGVQAIGGALTRARSSLISSIERRGKEMGRSFSSGSFNTPDCGRKLLCHLNRAGWHDGWLGTASNYFVSLVFSILSSSTFQDNLEAANFGREKQDCTSRYPSCPSVLGELLPSRK</sequence>
<proteinExistence type="predicted"/>
<feature type="chain" id="PRO_5043743578" evidence="2">
    <location>
        <begin position="20"/>
        <end position="278"/>
    </location>
</feature>
<dbReference type="AlphaFoldDB" id="A0AAW0SMV5"/>
<gene>
    <name evidence="3" type="ORF">O3P69_009976</name>
</gene>
<feature type="signal peptide" evidence="2">
    <location>
        <begin position="1"/>
        <end position="19"/>
    </location>
</feature>
<dbReference type="EMBL" id="JARAKH010000048">
    <property type="protein sequence ID" value="KAK8376729.1"/>
    <property type="molecule type" value="Genomic_DNA"/>
</dbReference>
<evidence type="ECO:0000313" key="4">
    <source>
        <dbReference type="Proteomes" id="UP001487740"/>
    </source>
</evidence>
<accession>A0AAW0SMV5</accession>
<evidence type="ECO:0000256" key="2">
    <source>
        <dbReference type="SAM" id="SignalP"/>
    </source>
</evidence>
<feature type="compositionally biased region" description="Basic and acidic residues" evidence="1">
    <location>
        <begin position="134"/>
        <end position="154"/>
    </location>
</feature>